<dbReference type="SUPFAM" id="SSF48452">
    <property type="entry name" value="TPR-like"/>
    <property type="match status" value="1"/>
</dbReference>
<sequence>MKRFSQRLFGKGGQRASGGGSSAKKSDAQLQSESKRIVRFQGVALVFLSKVRDDVHSGQAASNVELVVAEEDLSDAVKAGATIRRDGANPDGSFFGEVAYVDGTLNNIAQVYKAQGKYDEALRYYVEALEIKREQLGDRHPSVATTLNDIARVYDAQGKYDEALRYFEEALEIYREKLGDRHPFVATTLNNIGWVHRAREEWSAALAFFEEAFGIRLE</sequence>
<dbReference type="Pfam" id="PF13374">
    <property type="entry name" value="TPR_10"/>
    <property type="match status" value="1"/>
</dbReference>
<evidence type="ECO:0000313" key="6">
    <source>
        <dbReference type="Proteomes" id="UP001642464"/>
    </source>
</evidence>
<dbReference type="SMART" id="SM00028">
    <property type="entry name" value="TPR"/>
    <property type="match status" value="3"/>
</dbReference>
<dbReference type="InterPro" id="IPR019734">
    <property type="entry name" value="TPR_rpt"/>
</dbReference>
<accession>A0ABP0JB02</accession>
<dbReference type="PROSITE" id="PS50293">
    <property type="entry name" value="TPR_REGION"/>
    <property type="match status" value="1"/>
</dbReference>
<dbReference type="PROSITE" id="PS50005">
    <property type="entry name" value="TPR"/>
    <property type="match status" value="2"/>
</dbReference>
<proteinExistence type="predicted"/>
<reference evidence="5 6" key="1">
    <citation type="submission" date="2024-02" db="EMBL/GenBank/DDBJ databases">
        <authorList>
            <person name="Chen Y."/>
            <person name="Shah S."/>
            <person name="Dougan E. K."/>
            <person name="Thang M."/>
            <person name="Chan C."/>
        </authorList>
    </citation>
    <scope>NUCLEOTIDE SEQUENCE [LARGE SCALE GENOMIC DNA]</scope>
</reference>
<evidence type="ECO:0000256" key="1">
    <source>
        <dbReference type="ARBA" id="ARBA00022737"/>
    </source>
</evidence>
<comment type="caution">
    <text evidence="5">The sequence shown here is derived from an EMBL/GenBank/DDBJ whole genome shotgun (WGS) entry which is preliminary data.</text>
</comment>
<dbReference type="Proteomes" id="UP001642464">
    <property type="component" value="Unassembled WGS sequence"/>
</dbReference>
<keyword evidence="1" id="KW-0677">Repeat</keyword>
<feature type="repeat" description="TPR" evidence="3">
    <location>
        <begin position="144"/>
        <end position="177"/>
    </location>
</feature>
<gene>
    <name evidence="5" type="ORF">SCF082_LOCUS11085</name>
</gene>
<dbReference type="InterPro" id="IPR011990">
    <property type="entry name" value="TPR-like_helical_dom_sf"/>
</dbReference>
<protein>
    <submittedName>
        <fullName evidence="5">Kinesin light chain (KLC)</fullName>
    </submittedName>
</protein>
<evidence type="ECO:0000256" key="2">
    <source>
        <dbReference type="ARBA" id="ARBA00022803"/>
    </source>
</evidence>
<keyword evidence="2 3" id="KW-0802">TPR repeat</keyword>
<feature type="repeat" description="TPR" evidence="3">
    <location>
        <begin position="102"/>
        <end position="135"/>
    </location>
</feature>
<organism evidence="5 6">
    <name type="scientific">Durusdinium trenchii</name>
    <dbReference type="NCBI Taxonomy" id="1381693"/>
    <lineage>
        <taxon>Eukaryota</taxon>
        <taxon>Sar</taxon>
        <taxon>Alveolata</taxon>
        <taxon>Dinophyceae</taxon>
        <taxon>Suessiales</taxon>
        <taxon>Symbiodiniaceae</taxon>
        <taxon>Durusdinium</taxon>
    </lineage>
</organism>
<dbReference type="EMBL" id="CAXAMM010006543">
    <property type="protein sequence ID" value="CAK9011418.1"/>
    <property type="molecule type" value="Genomic_DNA"/>
</dbReference>
<feature type="region of interest" description="Disordered" evidence="4">
    <location>
        <begin position="1"/>
        <end position="28"/>
    </location>
</feature>
<evidence type="ECO:0000256" key="3">
    <source>
        <dbReference type="PROSITE-ProRule" id="PRU00339"/>
    </source>
</evidence>
<name>A0ABP0JB02_9DINO</name>
<dbReference type="PANTHER" id="PTHR45641:SF19">
    <property type="entry name" value="NEPHROCYSTIN-3"/>
    <property type="match status" value="1"/>
</dbReference>
<dbReference type="Pfam" id="PF13424">
    <property type="entry name" value="TPR_12"/>
    <property type="match status" value="1"/>
</dbReference>
<evidence type="ECO:0000256" key="4">
    <source>
        <dbReference type="SAM" id="MobiDB-lite"/>
    </source>
</evidence>
<keyword evidence="6" id="KW-1185">Reference proteome</keyword>
<dbReference type="Gene3D" id="1.25.40.10">
    <property type="entry name" value="Tetratricopeptide repeat domain"/>
    <property type="match status" value="1"/>
</dbReference>
<feature type="non-terminal residue" evidence="5">
    <location>
        <position position="218"/>
    </location>
</feature>
<dbReference type="PRINTS" id="PR00381">
    <property type="entry name" value="KINESINLIGHT"/>
</dbReference>
<dbReference type="PANTHER" id="PTHR45641">
    <property type="entry name" value="TETRATRICOPEPTIDE REPEAT PROTEIN (AFU_ORTHOLOGUE AFUA_6G03870)"/>
    <property type="match status" value="1"/>
</dbReference>
<evidence type="ECO:0000313" key="5">
    <source>
        <dbReference type="EMBL" id="CAK9011418.1"/>
    </source>
</evidence>
<feature type="compositionally biased region" description="Gly residues" evidence="4">
    <location>
        <begin position="10"/>
        <end position="21"/>
    </location>
</feature>